<proteinExistence type="predicted"/>
<dbReference type="Gramene" id="mRNA:HanXRQr2_Chr04g0154411">
    <property type="protein sequence ID" value="mRNA:HanXRQr2_Chr04g0154411"/>
    <property type="gene ID" value="HanXRQr2_Chr04g0154411"/>
</dbReference>
<protein>
    <submittedName>
        <fullName evidence="1">Uncharacterized protein</fullName>
    </submittedName>
</protein>
<name>A0A9K3J6A5_HELAN</name>
<dbReference type="Proteomes" id="UP000215914">
    <property type="component" value="Unassembled WGS sequence"/>
</dbReference>
<dbReference type="AlphaFoldDB" id="A0A9K3J6A5"/>
<reference evidence="1" key="1">
    <citation type="journal article" date="2017" name="Nature">
        <title>The sunflower genome provides insights into oil metabolism, flowering and Asterid evolution.</title>
        <authorList>
            <person name="Badouin H."/>
            <person name="Gouzy J."/>
            <person name="Grassa C.J."/>
            <person name="Murat F."/>
            <person name="Staton S.E."/>
            <person name="Cottret L."/>
            <person name="Lelandais-Briere C."/>
            <person name="Owens G.L."/>
            <person name="Carrere S."/>
            <person name="Mayjonade B."/>
            <person name="Legrand L."/>
            <person name="Gill N."/>
            <person name="Kane N.C."/>
            <person name="Bowers J.E."/>
            <person name="Hubner S."/>
            <person name="Bellec A."/>
            <person name="Berard A."/>
            <person name="Berges H."/>
            <person name="Blanchet N."/>
            <person name="Boniface M.C."/>
            <person name="Brunel D."/>
            <person name="Catrice O."/>
            <person name="Chaidir N."/>
            <person name="Claudel C."/>
            <person name="Donnadieu C."/>
            <person name="Faraut T."/>
            <person name="Fievet G."/>
            <person name="Helmstetter N."/>
            <person name="King M."/>
            <person name="Knapp S.J."/>
            <person name="Lai Z."/>
            <person name="Le Paslier M.C."/>
            <person name="Lippi Y."/>
            <person name="Lorenzon L."/>
            <person name="Mandel J.R."/>
            <person name="Marage G."/>
            <person name="Marchand G."/>
            <person name="Marquand E."/>
            <person name="Bret-Mestries E."/>
            <person name="Morien E."/>
            <person name="Nambeesan S."/>
            <person name="Nguyen T."/>
            <person name="Pegot-Espagnet P."/>
            <person name="Pouilly N."/>
            <person name="Raftis F."/>
            <person name="Sallet E."/>
            <person name="Schiex T."/>
            <person name="Thomas J."/>
            <person name="Vandecasteele C."/>
            <person name="Vares D."/>
            <person name="Vear F."/>
            <person name="Vautrin S."/>
            <person name="Crespi M."/>
            <person name="Mangin B."/>
            <person name="Burke J.M."/>
            <person name="Salse J."/>
            <person name="Munos S."/>
            <person name="Vincourt P."/>
            <person name="Rieseberg L.H."/>
            <person name="Langlade N.B."/>
        </authorList>
    </citation>
    <scope>NUCLEOTIDE SEQUENCE</scope>
    <source>
        <tissue evidence="1">Leaves</tissue>
    </source>
</reference>
<keyword evidence="2" id="KW-1185">Reference proteome</keyword>
<evidence type="ECO:0000313" key="2">
    <source>
        <dbReference type="Proteomes" id="UP000215914"/>
    </source>
</evidence>
<reference evidence="1" key="2">
    <citation type="submission" date="2020-06" db="EMBL/GenBank/DDBJ databases">
        <title>Helianthus annuus Genome sequencing and assembly Release 2.</title>
        <authorList>
            <person name="Gouzy J."/>
            <person name="Langlade N."/>
            <person name="Munos S."/>
        </authorList>
    </citation>
    <scope>NUCLEOTIDE SEQUENCE</scope>
    <source>
        <tissue evidence="1">Leaves</tissue>
    </source>
</reference>
<evidence type="ECO:0000313" key="1">
    <source>
        <dbReference type="EMBL" id="KAF5809208.1"/>
    </source>
</evidence>
<comment type="caution">
    <text evidence="1">The sequence shown here is derived from an EMBL/GenBank/DDBJ whole genome shotgun (WGS) entry which is preliminary data.</text>
</comment>
<accession>A0A9K3J6A5</accession>
<gene>
    <name evidence="1" type="ORF">HanXRQr2_Chr04g0154411</name>
</gene>
<organism evidence="1 2">
    <name type="scientific">Helianthus annuus</name>
    <name type="common">Common sunflower</name>
    <dbReference type="NCBI Taxonomy" id="4232"/>
    <lineage>
        <taxon>Eukaryota</taxon>
        <taxon>Viridiplantae</taxon>
        <taxon>Streptophyta</taxon>
        <taxon>Embryophyta</taxon>
        <taxon>Tracheophyta</taxon>
        <taxon>Spermatophyta</taxon>
        <taxon>Magnoliopsida</taxon>
        <taxon>eudicotyledons</taxon>
        <taxon>Gunneridae</taxon>
        <taxon>Pentapetalae</taxon>
        <taxon>asterids</taxon>
        <taxon>campanulids</taxon>
        <taxon>Asterales</taxon>
        <taxon>Asteraceae</taxon>
        <taxon>Asteroideae</taxon>
        <taxon>Heliantheae alliance</taxon>
        <taxon>Heliantheae</taxon>
        <taxon>Helianthus</taxon>
    </lineage>
</organism>
<dbReference type="EMBL" id="MNCJ02000319">
    <property type="protein sequence ID" value="KAF5809208.1"/>
    <property type="molecule type" value="Genomic_DNA"/>
</dbReference>
<sequence>MIIFTCYSHMLFSCCFIPSLDSKHTRTLTLIHSDSKSLLVNNWIIGKHMQTLLMMTML</sequence>